<evidence type="ECO:0000313" key="6">
    <source>
        <dbReference type="EMBL" id="TYB48911.1"/>
    </source>
</evidence>
<reference evidence="6 7" key="1">
    <citation type="submission" date="2019-08" db="EMBL/GenBank/DDBJ databases">
        <title>Actinomadura sp. nov. CYP1-5 isolated from mountain soil.</title>
        <authorList>
            <person name="Songsumanus A."/>
            <person name="Kuncharoen N."/>
            <person name="Kudo T."/>
            <person name="Yuki M."/>
            <person name="Igarashi Y."/>
            <person name="Tanasupawat S."/>
        </authorList>
    </citation>
    <scope>NUCLEOTIDE SEQUENCE [LARGE SCALE GENOMIC DNA]</scope>
    <source>
        <strain evidence="6 7">JCM 14158</strain>
    </source>
</reference>
<gene>
    <name evidence="6" type="ORF">FXF69_07095</name>
</gene>
<dbReference type="CDD" id="cd02000">
    <property type="entry name" value="TPP_E1_PDC_ADC_BCADC"/>
    <property type="match status" value="1"/>
</dbReference>
<dbReference type="GO" id="GO:0006086">
    <property type="term" value="P:pyruvate decarboxylation to acetyl-CoA"/>
    <property type="evidence" value="ECO:0007669"/>
    <property type="project" value="TreeGrafter"/>
</dbReference>
<evidence type="ECO:0000256" key="1">
    <source>
        <dbReference type="ARBA" id="ARBA00001964"/>
    </source>
</evidence>
<dbReference type="RefSeq" id="WP_083981045.1">
    <property type="nucleotide sequence ID" value="NZ_VSFG01000001.1"/>
</dbReference>
<evidence type="ECO:0000256" key="3">
    <source>
        <dbReference type="ARBA" id="ARBA00023052"/>
    </source>
</evidence>
<evidence type="ECO:0000256" key="4">
    <source>
        <dbReference type="SAM" id="MobiDB-lite"/>
    </source>
</evidence>
<organism evidence="6 7">
    <name type="scientific">Actinomadura chibensis</name>
    <dbReference type="NCBI Taxonomy" id="392828"/>
    <lineage>
        <taxon>Bacteria</taxon>
        <taxon>Bacillati</taxon>
        <taxon>Actinomycetota</taxon>
        <taxon>Actinomycetes</taxon>
        <taxon>Streptosporangiales</taxon>
        <taxon>Thermomonosporaceae</taxon>
        <taxon>Actinomadura</taxon>
    </lineage>
</organism>
<dbReference type="Proteomes" id="UP000323380">
    <property type="component" value="Unassembled WGS sequence"/>
</dbReference>
<protein>
    <submittedName>
        <fullName evidence="6">Thiamine pyrophosphate-dependent dehydrogenase E1 component subunit alpha</fullName>
    </submittedName>
</protein>
<name>A0A5D0NY15_9ACTN</name>
<dbReference type="PANTHER" id="PTHR11516:SF60">
    <property type="entry name" value="PYRUVATE DEHYDROGENASE E1 COMPONENT SUBUNIT ALPHA"/>
    <property type="match status" value="1"/>
</dbReference>
<dbReference type="EMBL" id="VSFG01000001">
    <property type="protein sequence ID" value="TYB48911.1"/>
    <property type="molecule type" value="Genomic_DNA"/>
</dbReference>
<dbReference type="Pfam" id="PF00676">
    <property type="entry name" value="E1_dh"/>
    <property type="match status" value="1"/>
</dbReference>
<dbReference type="Gene3D" id="3.40.50.970">
    <property type="match status" value="1"/>
</dbReference>
<accession>A0A5D0NY15</accession>
<comment type="cofactor">
    <cofactor evidence="1">
        <name>thiamine diphosphate</name>
        <dbReference type="ChEBI" id="CHEBI:58937"/>
    </cofactor>
</comment>
<dbReference type="GO" id="GO:0004739">
    <property type="term" value="F:pyruvate dehydrogenase (acetyl-transferring) activity"/>
    <property type="evidence" value="ECO:0007669"/>
    <property type="project" value="TreeGrafter"/>
</dbReference>
<keyword evidence="3" id="KW-0786">Thiamine pyrophosphate</keyword>
<dbReference type="STRING" id="1220554.GCA_001552135_04808"/>
<keyword evidence="2" id="KW-0560">Oxidoreductase</keyword>
<dbReference type="AlphaFoldDB" id="A0A5D0NY15"/>
<feature type="compositionally biased region" description="Polar residues" evidence="4">
    <location>
        <begin position="337"/>
        <end position="347"/>
    </location>
</feature>
<sequence length="347" mass="36656">MTQTAANPHSPAGAFTGLPVGPADLDAAHELYRGMTVVRAVELEIEKMHRLGRMSGSFHSSLGQEAAAVGVCAALRGGDMVTSTHRGHGHALAKGVPMEGVFAELFGRTSGVSGGRGGSMHLHDRRSGFLGENAIVAGGLPWAAGAAWARRRRAGGDDIAVAFIGDGGFAQGVTHETLLLARFWASPCLIVCENNGLAHSMPSDRLFGPPGSIARIVEGTGVHARYVDGRDVVAVAETAREMVARVRAGTPAFLECGVFRVRPHSLSDPDYRYRPKSAGRDWMALNDPIANLRARLEAHPGNRVARIDAEVAAEIEAARDRAEAAERPPAAAAKSFVYTSPELQNHA</sequence>
<evidence type="ECO:0000259" key="5">
    <source>
        <dbReference type="Pfam" id="PF00676"/>
    </source>
</evidence>
<dbReference type="GO" id="GO:0000287">
    <property type="term" value="F:magnesium ion binding"/>
    <property type="evidence" value="ECO:0007669"/>
    <property type="project" value="UniProtKB-ARBA"/>
</dbReference>
<dbReference type="PANTHER" id="PTHR11516">
    <property type="entry name" value="PYRUVATE DEHYDROGENASE E1 COMPONENT, ALPHA SUBUNIT BACTERIAL AND ORGANELLAR"/>
    <property type="match status" value="1"/>
</dbReference>
<comment type="caution">
    <text evidence="6">The sequence shown here is derived from an EMBL/GenBank/DDBJ whole genome shotgun (WGS) entry which is preliminary data.</text>
</comment>
<proteinExistence type="predicted"/>
<dbReference type="InterPro" id="IPR029061">
    <property type="entry name" value="THDP-binding"/>
</dbReference>
<evidence type="ECO:0000256" key="2">
    <source>
        <dbReference type="ARBA" id="ARBA00023002"/>
    </source>
</evidence>
<evidence type="ECO:0000313" key="7">
    <source>
        <dbReference type="Proteomes" id="UP000323380"/>
    </source>
</evidence>
<dbReference type="InterPro" id="IPR001017">
    <property type="entry name" value="DH_E1"/>
</dbReference>
<feature type="domain" description="Dehydrogenase E1 component" evidence="5">
    <location>
        <begin position="34"/>
        <end position="329"/>
    </location>
</feature>
<feature type="region of interest" description="Disordered" evidence="4">
    <location>
        <begin position="320"/>
        <end position="347"/>
    </location>
</feature>
<dbReference type="InterPro" id="IPR050642">
    <property type="entry name" value="PDH_E1_Alpha_Subunit"/>
</dbReference>
<keyword evidence="7" id="KW-1185">Reference proteome</keyword>
<dbReference type="SUPFAM" id="SSF52518">
    <property type="entry name" value="Thiamin diphosphate-binding fold (THDP-binding)"/>
    <property type="match status" value="1"/>
</dbReference>